<dbReference type="GO" id="GO:0006355">
    <property type="term" value="P:regulation of DNA-templated transcription"/>
    <property type="evidence" value="ECO:0007669"/>
    <property type="project" value="InterPro"/>
</dbReference>
<dbReference type="SUPFAM" id="SSF46894">
    <property type="entry name" value="C-terminal effector domain of the bipartite response regulators"/>
    <property type="match status" value="1"/>
</dbReference>
<dbReference type="InterPro" id="IPR008984">
    <property type="entry name" value="SMAD_FHA_dom_sf"/>
</dbReference>
<dbReference type="AlphaFoldDB" id="A0A7C4QVH8"/>
<dbReference type="InterPro" id="IPR036388">
    <property type="entry name" value="WH-like_DNA-bd_sf"/>
</dbReference>
<dbReference type="EMBL" id="DSVQ01000012">
    <property type="protein sequence ID" value="HGT39410.1"/>
    <property type="molecule type" value="Genomic_DNA"/>
</dbReference>
<dbReference type="PROSITE" id="PS50006">
    <property type="entry name" value="FHA_DOMAIN"/>
    <property type="match status" value="1"/>
</dbReference>
<comment type="caution">
    <text evidence="6">The sequence shown here is derived from an EMBL/GenBank/DDBJ whole genome shotgun (WGS) entry which is preliminary data.</text>
</comment>
<dbReference type="SUPFAM" id="SSF49879">
    <property type="entry name" value="SMAD/FHA domain"/>
    <property type="match status" value="1"/>
</dbReference>
<dbReference type="Gene3D" id="2.60.200.20">
    <property type="match status" value="1"/>
</dbReference>
<dbReference type="CDD" id="cd00060">
    <property type="entry name" value="FHA"/>
    <property type="match status" value="1"/>
</dbReference>
<evidence type="ECO:0000256" key="3">
    <source>
        <dbReference type="ARBA" id="ARBA00023163"/>
    </source>
</evidence>
<dbReference type="PRINTS" id="PR00038">
    <property type="entry name" value="HTHLUXR"/>
</dbReference>
<dbReference type="InterPro" id="IPR000253">
    <property type="entry name" value="FHA_dom"/>
</dbReference>
<name>A0A7C4QVH8_9PLAN</name>
<dbReference type="GO" id="GO:0003677">
    <property type="term" value="F:DNA binding"/>
    <property type="evidence" value="ECO:0007669"/>
    <property type="project" value="UniProtKB-KW"/>
</dbReference>
<dbReference type="SMART" id="SM00240">
    <property type="entry name" value="FHA"/>
    <property type="match status" value="1"/>
</dbReference>
<proteinExistence type="predicted"/>
<reference evidence="6" key="1">
    <citation type="journal article" date="2020" name="mSystems">
        <title>Genome- and Community-Level Interaction Insights into Carbon Utilization and Element Cycling Functions of Hydrothermarchaeota in Hydrothermal Sediment.</title>
        <authorList>
            <person name="Zhou Z."/>
            <person name="Liu Y."/>
            <person name="Xu W."/>
            <person name="Pan J."/>
            <person name="Luo Z.H."/>
            <person name="Li M."/>
        </authorList>
    </citation>
    <scope>NUCLEOTIDE SEQUENCE [LARGE SCALE GENOMIC DNA]</scope>
    <source>
        <strain evidence="6">SpSt-508</strain>
    </source>
</reference>
<evidence type="ECO:0000256" key="2">
    <source>
        <dbReference type="ARBA" id="ARBA00023125"/>
    </source>
</evidence>
<dbReference type="SMART" id="SM00421">
    <property type="entry name" value="HTH_LUXR"/>
    <property type="match status" value="1"/>
</dbReference>
<evidence type="ECO:0000256" key="1">
    <source>
        <dbReference type="ARBA" id="ARBA00023015"/>
    </source>
</evidence>
<sequence>MSALYLVNLTPTGELKSKFRLPARRLLVGRSMNADLYLGDPSVSRRHAELLVNETHVSVRDLASRNGTFVDDKSVAHSVVHPQQKLRFGAVEFLLTAEEHLGMASSSAPDTTDMHMPPVHSGSQAVLEVLTPAQRRVFDLLIEGMLEKQIAWKLDISPHTVHNHIRAIYRAFGVHSRAELLVRVLRRQT</sequence>
<accession>A0A7C4QVH8</accession>
<dbReference type="PROSITE" id="PS50043">
    <property type="entry name" value="HTH_LUXR_2"/>
    <property type="match status" value="1"/>
</dbReference>
<dbReference type="InterPro" id="IPR016032">
    <property type="entry name" value="Sig_transdc_resp-reg_C-effctor"/>
</dbReference>
<feature type="domain" description="HTH luxR-type" evidence="5">
    <location>
        <begin position="123"/>
        <end position="188"/>
    </location>
</feature>
<gene>
    <name evidence="6" type="ORF">ENS64_09150</name>
</gene>
<dbReference type="Pfam" id="PF00196">
    <property type="entry name" value="GerE"/>
    <property type="match status" value="1"/>
</dbReference>
<dbReference type="Gene3D" id="1.10.10.10">
    <property type="entry name" value="Winged helix-like DNA-binding domain superfamily/Winged helix DNA-binding domain"/>
    <property type="match status" value="1"/>
</dbReference>
<dbReference type="PANTHER" id="PTHR44688:SF16">
    <property type="entry name" value="DNA-BINDING TRANSCRIPTIONAL ACTIVATOR DEVR_DOSR"/>
    <property type="match status" value="1"/>
</dbReference>
<keyword evidence="2" id="KW-0238">DNA-binding</keyword>
<evidence type="ECO:0000259" key="5">
    <source>
        <dbReference type="PROSITE" id="PS50043"/>
    </source>
</evidence>
<evidence type="ECO:0000313" key="6">
    <source>
        <dbReference type="EMBL" id="HGT39410.1"/>
    </source>
</evidence>
<dbReference type="InterPro" id="IPR000792">
    <property type="entry name" value="Tscrpt_reg_LuxR_C"/>
</dbReference>
<protein>
    <submittedName>
        <fullName evidence="6">FHA domain-containing protein</fullName>
    </submittedName>
</protein>
<dbReference type="Pfam" id="PF16697">
    <property type="entry name" value="Yop-YscD_cpl"/>
    <property type="match status" value="1"/>
</dbReference>
<dbReference type="InterPro" id="IPR032030">
    <property type="entry name" value="YscD_cytoplasmic_dom"/>
</dbReference>
<keyword evidence="3" id="KW-0804">Transcription</keyword>
<dbReference type="CDD" id="cd06170">
    <property type="entry name" value="LuxR_C_like"/>
    <property type="match status" value="1"/>
</dbReference>
<keyword evidence="1" id="KW-0805">Transcription regulation</keyword>
<feature type="domain" description="FHA" evidence="4">
    <location>
        <begin position="26"/>
        <end position="75"/>
    </location>
</feature>
<dbReference type="PANTHER" id="PTHR44688">
    <property type="entry name" value="DNA-BINDING TRANSCRIPTIONAL ACTIVATOR DEVR_DOSR"/>
    <property type="match status" value="1"/>
</dbReference>
<evidence type="ECO:0000259" key="4">
    <source>
        <dbReference type="PROSITE" id="PS50006"/>
    </source>
</evidence>
<organism evidence="6">
    <name type="scientific">Schlesneria paludicola</name>
    <dbReference type="NCBI Taxonomy" id="360056"/>
    <lineage>
        <taxon>Bacteria</taxon>
        <taxon>Pseudomonadati</taxon>
        <taxon>Planctomycetota</taxon>
        <taxon>Planctomycetia</taxon>
        <taxon>Planctomycetales</taxon>
        <taxon>Planctomycetaceae</taxon>
        <taxon>Schlesneria</taxon>
    </lineage>
</organism>